<feature type="coiled-coil region" evidence="2">
    <location>
        <begin position="2314"/>
        <end position="2368"/>
    </location>
</feature>
<dbReference type="PROSITE" id="PS50005">
    <property type="entry name" value="TPR"/>
    <property type="match status" value="3"/>
</dbReference>
<dbReference type="InterPro" id="IPR019734">
    <property type="entry name" value="TPR_rpt"/>
</dbReference>
<dbReference type="PANTHER" id="PTHR12558:SF13">
    <property type="entry name" value="CELL DIVISION CYCLE PROTEIN 27 HOMOLOG"/>
    <property type="match status" value="1"/>
</dbReference>
<keyword evidence="2" id="KW-0175">Coiled coil</keyword>
<feature type="repeat" description="TPR" evidence="1">
    <location>
        <begin position="2743"/>
        <end position="2776"/>
    </location>
</feature>
<gene>
    <name evidence="3" type="ORF">DB32_004203</name>
</gene>
<organism evidence="3 4">
    <name type="scientific">Sandaracinus amylolyticus</name>
    <dbReference type="NCBI Taxonomy" id="927083"/>
    <lineage>
        <taxon>Bacteria</taxon>
        <taxon>Pseudomonadati</taxon>
        <taxon>Myxococcota</taxon>
        <taxon>Polyangia</taxon>
        <taxon>Polyangiales</taxon>
        <taxon>Sandaracinaceae</taxon>
        <taxon>Sandaracinus</taxon>
    </lineage>
</organism>
<accession>A0A0F6SFJ5</accession>
<evidence type="ECO:0000313" key="4">
    <source>
        <dbReference type="Proteomes" id="UP000034883"/>
    </source>
</evidence>
<dbReference type="SMART" id="SM00028">
    <property type="entry name" value="TPR"/>
    <property type="match status" value="26"/>
</dbReference>
<dbReference type="Pfam" id="PF13176">
    <property type="entry name" value="TPR_7"/>
    <property type="match status" value="2"/>
</dbReference>
<evidence type="ECO:0000256" key="1">
    <source>
        <dbReference type="PROSITE-ProRule" id="PRU00339"/>
    </source>
</evidence>
<dbReference type="EMBL" id="CP011125">
    <property type="protein sequence ID" value="AKF07054.1"/>
    <property type="molecule type" value="Genomic_DNA"/>
</dbReference>
<evidence type="ECO:0000256" key="2">
    <source>
        <dbReference type="SAM" id="Coils"/>
    </source>
</evidence>
<dbReference type="Proteomes" id="UP000034883">
    <property type="component" value="Chromosome"/>
</dbReference>
<dbReference type="STRING" id="927083.DB32_004203"/>
<keyword evidence="1" id="KW-0802">TPR repeat</keyword>
<keyword evidence="4" id="KW-1185">Reference proteome</keyword>
<dbReference type="Pfam" id="PF13181">
    <property type="entry name" value="TPR_8"/>
    <property type="match status" value="2"/>
</dbReference>
<feature type="repeat" description="TPR" evidence="1">
    <location>
        <begin position="2669"/>
        <end position="2702"/>
    </location>
</feature>
<dbReference type="PANTHER" id="PTHR12558">
    <property type="entry name" value="CELL DIVISION CYCLE 16,23,27"/>
    <property type="match status" value="1"/>
</dbReference>
<feature type="repeat" description="TPR" evidence="1">
    <location>
        <begin position="279"/>
        <end position="312"/>
    </location>
</feature>
<name>A0A0F6SFJ5_9BACT</name>
<reference evidence="3 4" key="1">
    <citation type="submission" date="2015-03" db="EMBL/GenBank/DDBJ databases">
        <title>Genome assembly of Sandaracinus amylolyticus DSM 53668.</title>
        <authorList>
            <person name="Sharma G."/>
            <person name="Subramanian S."/>
        </authorList>
    </citation>
    <scope>NUCLEOTIDE SEQUENCE [LARGE SCALE GENOMIC DNA]</scope>
    <source>
        <strain evidence="3 4">DSM 53668</strain>
    </source>
</reference>
<dbReference type="Gene3D" id="1.25.40.10">
    <property type="entry name" value="Tetratricopeptide repeat domain"/>
    <property type="match status" value="14"/>
</dbReference>
<dbReference type="SUPFAM" id="SSF48452">
    <property type="entry name" value="TPR-like"/>
    <property type="match status" value="12"/>
</dbReference>
<sequence length="3350" mass="378997">MTRELTDQDRARLAELDEAITKFEGQKRWSDVIKSILAKAEIVVEPSDKIGLLSQAGQMYLEKSSNQAEAIKCFEQVIELDQHNIEALTSLKEMYEKRRDWEKLVRAMEREAELLDPADRGLRYIEMAQLATERLRKPEICIDLWQKVLRYDGENADALGALAGLYERAREWQPLADVLEKQSAQVSGAEEQKALLTKLGMIYADKLNDDRGAVSAFQRLLAIDPDDRRAQEQLKRRYVALKAWDDLEGFYQATGKIDELIRTLEREAGNKDAPAAEQIDLMFRVARLWMQSEKADRAARAYEKVLDLDPTSHDAAVALAPLYEAAGDAKKLAGVIEVRLGHVQDPEERIVLLREVAVLYEEKLRRPQDAFARFLEAFALDPMREVLREDVARLAPGVDGWAQVIATYRTAIENGTDEDATIELRLSLGAVLEQVGQIDESIAQYRAVYDARSDHMGAIEALERLYRQTGRHSDLLEVYDRRMELEQDPDARRRMAYGRASLLETEIADADKAIDAYQSILAEWGDEEQDAYRALDALFEKQNRYGDLAATLERRIDLGPASDEELASLKFRLARVSELHLDDKAKALELLREVVTIVPEHDGGRLALEAMLSDTKLGGAAAQILEPIYEVRGDWTSLIRALEVLVGSAQEPERKLELLTKVGEVALVQLEDAKQAFGAYSRGLRAVPEHEETLERLEAIALEHTWFAELVKLVEELAGEAGDPALARRLWIRAARMHDAQLGAVDAAVAAYAKVLDQEPGDAEVLDALDELYRRTERYRDLVGVLRRKAELSGELAHQEQLLSQVADIHEQMLGEPASAISIYREILELDPTSRTALSSLDRLFEKQELWSDLADNIGRQLTIAEEPEEQTRLMLRLASLRETRMSAVEAAIEIYREVLERDATNAEALAALERLLATPAHQPVITEILEPLYRDANEFAKLIGIHEIQATIASASERRVELLHRIAELYEIALDDAPKAFESFARAIGEDASNATTQEQLERIAGMTGDYDALAAVYEHRVARFYEENESGRPSEEEVPLATHLLTKAAQIREDNLADVETAIAHHQRVLDLDATHLGAASSLERLFQQTERYEPLAHILLVKAAMLESPDEQKEHLFRAAAIHEDLLERPTDAIDVYKKVLDVDSEDLQALDKLVENYLKLEKWSELLDVYTRKADVVVDPDEKKRLYLEVGAVYERELSDGAKAIDTYQRILEIDPDDLMAIGRLDALYQAAGNWQELRSILEREAELASDPNEVISYRFRIADLYDHKLDDAARAVEGYQEILGVAPDHQPTLDALEAMIAARKMPVAAALVLEPIYQQFGEWAKLVAVLEVQAAHADDARQKVELLHRIAQLQEIQLESARAAFDAYARALPFDNGDPDTLGNLERLAGDLDAFGEVARLYDIEVEKLADQSDRRVELALRVAQLYEVQLGDVDSAIVRYNVVAAADETHQQAIEALDRLYEATSRWGELATTLAKEIQLAASPEAMLDLQFRLGQVHQLHLGQVDRAIEQYKEILAAAPEHAPALDALEGLFAEGVQPLVIGEILEPLYRMQEAWERLIGVQQALLEHQSDAHERVAMMHRVAEIAEDRAGEPQIAFEWHQRVLLEDPLNEQSTAETERLAGQLGNWEQLASTLADVLEQRATAEVRVPVGKRLARVYETEVGDIQRAVEAHLFVLGASPKEHESLEALDRIYSEHGASEALQEILAKRITATEDPRDLIELHFRRAQVLENDLGRIDEAVGVYTHVLDRLDAEHEGSIKSLANIYVEKQDWTSLYSTFDRELKVALGDTGRADVLAKMARVAEDHLGDDARAIQLWKDVLELRGEDHEALNALGELFAKGERWTELVDILDREAAIVLEDEQRVQIFGDLGRVWYAKLRNERNAVDNWQRVLDIDPTNTTALFALAEIHRAAGHTQDLVDTLHRVIDVGAATLDDGTLETVYMQLGELYERTLQQPMDAVDAYNKALDLNPRNFAAMDALEGIHSSESQWTDKVQVMERRVDGLDDAEQKITVLLAIAQTWAEKQEDADRGTSAYDRILGLDPRHEYAFAKLDELHRAAGRWENLVEMYITRTETAESTAERVDLLRRIAEVQDQRLDDKLQAFDTLLLAWEEDYTDKKTADDLEKVTAATRKWNDLLNTANTALTATTDPNVKIAICLRCAKWYSLELGHPEYAIPYYQQIQQLDPGNVPAQQQLADLYRSTQQWQLLAQTLGIIVGLTNDPRVKAETFVQMGELCETHLNIADQARSYYLQAVDADPSYVPGLEALEKVYRNGQEWESLLDIQQRKVGALSDAEALIEAKLAVAETYEDRLGNVEEAIETYRQVLEADGLNLRALKGLERLYAQRERWQDLLQILERQFEVVTTEKERITILLRVASMWEEEFVKPDKAAERLEKVVEIDSGNDAALRGLERLYRNMQRWDQLIDTYERHVSATPDRNEKQELYLAIGDVFSVELSDLDRAVDAYLNILSLNANNARALEALSKIYERRGDHGQAFDTMQQLSRLLNDPQQVVDLRFRMGKLLDEQLGDRSAAVDQYQSALDVEPGHLASLEAMRKIHLDSGDWLAAAKVLEQESQYQQQPRLVAKLLVELGRLYDERLDEHDRAINVWEAALKQDADNEDAALPLAEEYTKTQRWADAVPLLDALVKRSAKRDASEQHRLAFMLGEAALKTGDTDAAIKALSKASQLDQQHLPTLLALSSAYYQASNWDQAFKYYQMLLVHHRDALAKDEITDVFFKLGVVKREQGDRRKALNMFDKALEEDAQHRPTLEAVVGLYQSSSDWEQVIHFKKKILEQLDGEERFAMLDEIGDLWNEKLRNPQKAIESYADASEMRPKDHKILHKLLMLYQSTKQWDQAVEIIQRVSDLDDRASAKSKYAYTIAVILRDEVKDADKAIDYFNKSLDLDSTQLKAFEAINKILNAKKDWKQLERAYRKMLLRLKDSTDTDLKFNLAHALGVIYRDRMKQPEQAVDVFKIALAYQPDNAQEHQILAELYAVIPGRTDDAIAEHQWLLRQDPYRVDSYQALYKLYFDARQYDKAWCLASTLVFLKKADAEQNQFFEQYRQKGPIRPSSRLDNERWLKDLAHPEQDLVTSKIFEVIWPAVLSLKGKADKDAGLAPKYQVDPANSTVTLARTYGFVAQVLGMQAPRLFLRQDVPGGLVHLPVWPQGSLCGSTLLQGFQPQDLMFVCGRHLSDYRGEHFIRTMLPSNSELKTVLMAGLAIAGLVPANDPAIQTTVQTLAPKLNPAQIDALRSLGKRFLEAGARTDIKRWLQCVELTACRAGFLICNDLETAARMVTALGPAGPVDLPPKEKVKELVLFSVSEEYFRLRQALGIQLSVA</sequence>
<dbReference type="SUPFAM" id="SSF81901">
    <property type="entry name" value="HCP-like"/>
    <property type="match status" value="1"/>
</dbReference>
<protein>
    <submittedName>
        <fullName evidence="3">TPR domain protein, putative component of TonB system</fullName>
    </submittedName>
</protein>
<dbReference type="InterPro" id="IPR011990">
    <property type="entry name" value="TPR-like_helical_dom_sf"/>
</dbReference>
<dbReference type="KEGG" id="samy:DB32_004203"/>
<proteinExistence type="predicted"/>
<evidence type="ECO:0000313" key="3">
    <source>
        <dbReference type="EMBL" id="AKF07054.1"/>
    </source>
</evidence>